<evidence type="ECO:0000256" key="2">
    <source>
        <dbReference type="PIRSR" id="PIRSR000137-1"/>
    </source>
</evidence>
<dbReference type="InterPro" id="IPR000172">
    <property type="entry name" value="GMC_OxRdtase_N"/>
</dbReference>
<organism evidence="8 9">
    <name type="scientific">Cercophora newfieldiana</name>
    <dbReference type="NCBI Taxonomy" id="92897"/>
    <lineage>
        <taxon>Eukaryota</taxon>
        <taxon>Fungi</taxon>
        <taxon>Dikarya</taxon>
        <taxon>Ascomycota</taxon>
        <taxon>Pezizomycotina</taxon>
        <taxon>Sordariomycetes</taxon>
        <taxon>Sordariomycetidae</taxon>
        <taxon>Sordariales</taxon>
        <taxon>Lasiosphaeriaceae</taxon>
        <taxon>Cercophora</taxon>
    </lineage>
</organism>
<keyword evidence="5" id="KW-0732">Signal</keyword>
<gene>
    <name evidence="8" type="ORF">B0T16DRAFT_432465</name>
</gene>
<comment type="cofactor">
    <cofactor evidence="3">
        <name>FAD</name>
        <dbReference type="ChEBI" id="CHEBI:57692"/>
    </cofactor>
</comment>
<evidence type="ECO:0000259" key="7">
    <source>
        <dbReference type="PROSITE" id="PS00624"/>
    </source>
</evidence>
<feature type="binding site" evidence="3">
    <location>
        <position position="116"/>
    </location>
    <ligand>
        <name>FAD</name>
        <dbReference type="ChEBI" id="CHEBI:57692"/>
    </ligand>
</feature>
<comment type="similarity">
    <text evidence="1 4">Belongs to the GMC oxidoreductase family.</text>
</comment>
<dbReference type="GO" id="GO:0016614">
    <property type="term" value="F:oxidoreductase activity, acting on CH-OH group of donors"/>
    <property type="evidence" value="ECO:0007669"/>
    <property type="project" value="InterPro"/>
</dbReference>
<dbReference type="SUPFAM" id="SSF54373">
    <property type="entry name" value="FAD-linked reductases, C-terminal domain"/>
    <property type="match status" value="1"/>
</dbReference>
<dbReference type="Pfam" id="PF00732">
    <property type="entry name" value="GMC_oxred_N"/>
    <property type="match status" value="1"/>
</dbReference>
<keyword evidence="9" id="KW-1185">Reference proteome</keyword>
<keyword evidence="3 4" id="KW-0274">FAD</keyword>
<feature type="binding site" evidence="3">
    <location>
        <begin position="43"/>
        <end position="44"/>
    </location>
    <ligand>
        <name>FAD</name>
        <dbReference type="ChEBI" id="CHEBI:57692"/>
    </ligand>
</feature>
<evidence type="ECO:0000256" key="5">
    <source>
        <dbReference type="SAM" id="SignalP"/>
    </source>
</evidence>
<dbReference type="GO" id="GO:0050660">
    <property type="term" value="F:flavin adenine dinucleotide binding"/>
    <property type="evidence" value="ECO:0007669"/>
    <property type="project" value="InterPro"/>
</dbReference>
<proteinExistence type="inferred from homology"/>
<keyword evidence="4" id="KW-0285">Flavoprotein</keyword>
<comment type="caution">
    <text evidence="8">The sequence shown here is derived from an EMBL/GenBank/DDBJ whole genome shotgun (WGS) entry which is preliminary data.</text>
</comment>
<dbReference type="PIRSF" id="PIRSF000137">
    <property type="entry name" value="Alcohol_oxidase"/>
    <property type="match status" value="1"/>
</dbReference>
<name>A0AA39XTC5_9PEZI</name>
<evidence type="ECO:0000256" key="1">
    <source>
        <dbReference type="ARBA" id="ARBA00010790"/>
    </source>
</evidence>
<sequence>MARLFVYALSLAQLVRGLPHFESKRQISQLRDSYDFIIVGGGTSGLTVADRLTEAFPRKTVLVIEYGQIEYATGAFDPPQTIWGGSNPNQASTWRFSSLPNPEMKSTQATVMVGKVVGGSSAVNGMYFDRPSRFDHDAWQRTGSPEFDSSEIKWDWESIFPSFKKSVTFHAPPEEFVKKYGYTWDMAAFENTTPIHSSLPPFLWGDHGIVRAGWKDLGIPSVRECGGGDKTGLCWIPISEHPITARRSHAGLGHYADVNTTRSNYDLLARHQVTKIVYPNGLDKGPPTVMVRSLADDRTFNITPKAEVIISAGAIFTPSILLRSGIGPASVLRDAGIPVVLDLPGVGSNFQDHSGPTIIWNFTKPLNLTDPTPDAMLDPAFAAKALADFNAIPARGPYTLAMASSAIYLSLASMSPNGSTTIANQIRSLVTSNTSASYLPPDIRSSPAMIAGYNAQLLALASFYEHPSAPSVEVPWHTGQFLRLFLLHPLSRGTVRLNRADPLEQPIIDYRSGSNPLDMAINILHTRYMRTILNTPTFRNLGAMETGPVPTAQSDEDIASYIKDSYTLSFMHPCCTAAMMPENKGGVVGPDLKVHGAKGLRVVDMSVVPVLPSSHLSALAYAVGERAAEIIIREWSGRE</sequence>
<feature type="active site" description="Proton acceptor" evidence="2">
    <location>
        <position position="615"/>
    </location>
</feature>
<feature type="active site" description="Proton donor" evidence="2">
    <location>
        <position position="572"/>
    </location>
</feature>
<accession>A0AA39XTC5</accession>
<feature type="binding site" evidence="3">
    <location>
        <position position="273"/>
    </location>
    <ligand>
        <name>FAD</name>
        <dbReference type="ChEBI" id="CHEBI:57692"/>
    </ligand>
</feature>
<reference evidence="8" key="1">
    <citation type="submission" date="2023-06" db="EMBL/GenBank/DDBJ databases">
        <title>Genome-scale phylogeny and comparative genomics of the fungal order Sordariales.</title>
        <authorList>
            <consortium name="Lawrence Berkeley National Laboratory"/>
            <person name="Hensen N."/>
            <person name="Bonometti L."/>
            <person name="Westerberg I."/>
            <person name="Brannstrom I.O."/>
            <person name="Guillou S."/>
            <person name="Cros-Aarteil S."/>
            <person name="Calhoun S."/>
            <person name="Haridas S."/>
            <person name="Kuo A."/>
            <person name="Mondo S."/>
            <person name="Pangilinan J."/>
            <person name="Riley R."/>
            <person name="Labutti K."/>
            <person name="Andreopoulos B."/>
            <person name="Lipzen A."/>
            <person name="Chen C."/>
            <person name="Yanf M."/>
            <person name="Daum C."/>
            <person name="Ng V."/>
            <person name="Clum A."/>
            <person name="Steindorff A."/>
            <person name="Ohm R."/>
            <person name="Martin F."/>
            <person name="Silar P."/>
            <person name="Natvig D."/>
            <person name="Lalanne C."/>
            <person name="Gautier V."/>
            <person name="Ament-Velasquez S.L."/>
            <person name="Kruys A."/>
            <person name="Hutchinson M.I."/>
            <person name="Powell A.J."/>
            <person name="Barry K."/>
            <person name="Miller A.N."/>
            <person name="Grigoriev I.V."/>
            <person name="Debuchy R."/>
            <person name="Gladieux P."/>
            <person name="Thoren M.H."/>
            <person name="Johannesson H."/>
        </authorList>
    </citation>
    <scope>NUCLEOTIDE SEQUENCE</scope>
    <source>
        <strain evidence="8">SMH2532-1</strain>
    </source>
</reference>
<dbReference type="Proteomes" id="UP001174936">
    <property type="component" value="Unassembled WGS sequence"/>
</dbReference>
<dbReference type="PANTHER" id="PTHR11552:SF115">
    <property type="entry name" value="DEHYDROGENASE XPTC-RELATED"/>
    <property type="match status" value="1"/>
</dbReference>
<dbReference type="Pfam" id="PF05199">
    <property type="entry name" value="GMC_oxred_C"/>
    <property type="match status" value="1"/>
</dbReference>
<evidence type="ECO:0000313" key="8">
    <source>
        <dbReference type="EMBL" id="KAK0639872.1"/>
    </source>
</evidence>
<dbReference type="Gene3D" id="3.50.50.60">
    <property type="entry name" value="FAD/NAD(P)-binding domain"/>
    <property type="match status" value="1"/>
</dbReference>
<evidence type="ECO:0000256" key="4">
    <source>
        <dbReference type="RuleBase" id="RU003968"/>
    </source>
</evidence>
<dbReference type="InterPro" id="IPR012132">
    <property type="entry name" value="GMC_OxRdtase"/>
</dbReference>
<evidence type="ECO:0000259" key="6">
    <source>
        <dbReference type="PROSITE" id="PS00623"/>
    </source>
</evidence>
<dbReference type="InterPro" id="IPR036188">
    <property type="entry name" value="FAD/NAD-bd_sf"/>
</dbReference>
<evidence type="ECO:0000256" key="3">
    <source>
        <dbReference type="PIRSR" id="PIRSR000137-2"/>
    </source>
</evidence>
<feature type="domain" description="Glucose-methanol-choline oxidoreductase N-terminal" evidence="7">
    <location>
        <begin position="313"/>
        <end position="327"/>
    </location>
</feature>
<feature type="chain" id="PRO_5041429755" description="Glucose-methanol-choline oxidoreductase N-terminal domain-containing protein" evidence="5">
    <location>
        <begin position="18"/>
        <end position="639"/>
    </location>
</feature>
<dbReference type="GO" id="GO:0044550">
    <property type="term" value="P:secondary metabolite biosynthetic process"/>
    <property type="evidence" value="ECO:0007669"/>
    <property type="project" value="TreeGrafter"/>
</dbReference>
<dbReference type="PROSITE" id="PS00623">
    <property type="entry name" value="GMC_OXRED_1"/>
    <property type="match status" value="1"/>
</dbReference>
<dbReference type="PANTHER" id="PTHR11552">
    <property type="entry name" value="GLUCOSE-METHANOL-CHOLINE GMC OXIDOREDUCTASE"/>
    <property type="match status" value="1"/>
</dbReference>
<dbReference type="AlphaFoldDB" id="A0AA39XTC5"/>
<dbReference type="PROSITE" id="PS00624">
    <property type="entry name" value="GMC_OXRED_2"/>
    <property type="match status" value="1"/>
</dbReference>
<dbReference type="EMBL" id="JAULSV010000007">
    <property type="protein sequence ID" value="KAK0639872.1"/>
    <property type="molecule type" value="Genomic_DNA"/>
</dbReference>
<evidence type="ECO:0000313" key="9">
    <source>
        <dbReference type="Proteomes" id="UP001174936"/>
    </source>
</evidence>
<feature type="domain" description="Glucose-methanol-choline oxidoreductase N-terminal" evidence="6">
    <location>
        <begin position="114"/>
        <end position="137"/>
    </location>
</feature>
<dbReference type="SUPFAM" id="SSF51905">
    <property type="entry name" value="FAD/NAD(P)-binding domain"/>
    <property type="match status" value="1"/>
</dbReference>
<dbReference type="Gene3D" id="3.30.560.10">
    <property type="entry name" value="Glucose Oxidase, domain 3"/>
    <property type="match status" value="1"/>
</dbReference>
<dbReference type="InterPro" id="IPR007867">
    <property type="entry name" value="GMC_OxRtase_C"/>
</dbReference>
<protein>
    <recommendedName>
        <fullName evidence="6 7">Glucose-methanol-choline oxidoreductase N-terminal domain-containing protein</fullName>
    </recommendedName>
</protein>
<feature type="signal peptide" evidence="5">
    <location>
        <begin position="1"/>
        <end position="17"/>
    </location>
</feature>